<feature type="coiled-coil region" evidence="1">
    <location>
        <begin position="235"/>
        <end position="262"/>
    </location>
</feature>
<name>A0A6J3LB37_9HYME</name>
<dbReference type="Proteomes" id="UP000504631">
    <property type="component" value="Unplaced"/>
</dbReference>
<feature type="compositionally biased region" description="Basic and acidic residues" evidence="2">
    <location>
        <begin position="275"/>
        <end position="290"/>
    </location>
</feature>
<feature type="region of interest" description="Disordered" evidence="2">
    <location>
        <begin position="953"/>
        <end position="1000"/>
    </location>
</feature>
<proteinExistence type="predicted"/>
<evidence type="ECO:0000256" key="1">
    <source>
        <dbReference type="SAM" id="Coils"/>
    </source>
</evidence>
<feature type="region of interest" description="Disordered" evidence="2">
    <location>
        <begin position="543"/>
        <end position="622"/>
    </location>
</feature>
<feature type="region of interest" description="Disordered" evidence="2">
    <location>
        <begin position="1"/>
        <end position="180"/>
    </location>
</feature>
<feature type="compositionally biased region" description="Basic and acidic residues" evidence="2">
    <location>
        <begin position="81"/>
        <end position="93"/>
    </location>
</feature>
<reference evidence="4" key="1">
    <citation type="submission" date="2025-08" db="UniProtKB">
        <authorList>
            <consortium name="RefSeq"/>
        </authorList>
    </citation>
    <scope>IDENTIFICATION</scope>
    <source>
        <tissue evidence="4">Muscle</tissue>
    </source>
</reference>
<feature type="compositionally biased region" description="Polar residues" evidence="2">
    <location>
        <begin position="961"/>
        <end position="970"/>
    </location>
</feature>
<feature type="region of interest" description="Disordered" evidence="2">
    <location>
        <begin position="718"/>
        <end position="821"/>
    </location>
</feature>
<feature type="compositionally biased region" description="Polar residues" evidence="2">
    <location>
        <begin position="140"/>
        <end position="149"/>
    </location>
</feature>
<feature type="compositionally biased region" description="Basic residues" evidence="2">
    <location>
        <begin position="356"/>
        <end position="366"/>
    </location>
</feature>
<dbReference type="RefSeq" id="XP_033362390.1">
    <property type="nucleotide sequence ID" value="XM_033506499.1"/>
</dbReference>
<keyword evidence="3" id="KW-1185">Reference proteome</keyword>
<dbReference type="AlphaFoldDB" id="A0A6J3LB37"/>
<feature type="coiled-coil region" evidence="1">
    <location>
        <begin position="852"/>
        <end position="905"/>
    </location>
</feature>
<dbReference type="GeneID" id="117240471"/>
<evidence type="ECO:0000313" key="3">
    <source>
        <dbReference type="Proteomes" id="UP000504631"/>
    </source>
</evidence>
<evidence type="ECO:0000313" key="4">
    <source>
        <dbReference type="RefSeq" id="XP_033362390.1"/>
    </source>
</evidence>
<feature type="compositionally biased region" description="Low complexity" evidence="2">
    <location>
        <begin position="390"/>
        <end position="405"/>
    </location>
</feature>
<gene>
    <name evidence="4" type="primary">LOC117240471</name>
</gene>
<dbReference type="KEGG" id="bvk:117240471"/>
<accession>A0A6J3LB37</accession>
<sequence>MDIENLSNKVCGAGEGYSSTGAAVGSEVGPTASTTRDHGRSRVDRQAPGRVSTPGDGTGDRRRTTGGQPEDNRRTTGGQPEDNRMETAEESPRRVTRRSLRAADRPEGVFLTPARLDDGTSPMAGGSRARARSDDEDPTASITSRSASAESRGKKRRITATTPEVSEELEAEMRTSSPADISAGLTMQVSEIMHVATTSSKLKGTYIRSLKNAASYITAVWNTESSRRTRPARDTDDVDTRLSVLEKENAALRQELRRLAARVHECPRCANATPEYDRPPREDGNDRTRLDALERVVRELGSSILRTIEEPFGDTRWQHPPEARPSKDHSVDPRAAQPTSPPREQEDGGWELAETKKKRRRRRKANGTRTTVAAEGEAARRGPTAPPPTRARQQQPQPGRTAGAPKQSAPATQKGPLKTPKAMTGAIIIKVPGDKDRGKATLLATRLAEALDPTPVRIATPTRMAELRVTGIDISVKREELQEALASAAGCGSAEVQVGEIGATRGGLGTAWIKCPAAGARAWNWDTYAPPAYPAKTEGTYATGAAETDTAPETVPPPLPSAPCASRSGRPRTTGWAERHAPHRKSRESDRSANQQQQQQQQREGTPGSAAEPTAADGREEAMETIRENEVALAAVAEPHRIPDSPNWVGDLDGSAGITWTAGPGVLLDSGSGFVAVEWQGAAVVAVYVSPNIDLAAYGDFLDRGLGEHLRGAERILGSGHHVGHPGATQTNPRLEGGRGGGSAIRSPLHTDGGGPGGRRRRRRTTTTGRKPPPPATAMAFQGKGQGDATGGHDRIRLELGRPTDNRAGKHRRGGGGAPKIHVRGVRHLDAALSPGGGGRRDQGTYWWTPEIAEMRENCVRARRRFLRARRRRLTRDEEQISSCYEEYREARRTLQREIKTAKARCWTELIEEVESDPWGRPYKVVTKKLRPSAPPLTSNMDPALLDNVIGTLFPLEDTDTSQPAPSSPSVDDDDDDDEEAATTRRQRRRPQQDGAKNCE</sequence>
<keyword evidence="1" id="KW-0175">Coiled coil</keyword>
<evidence type="ECO:0000256" key="2">
    <source>
        <dbReference type="SAM" id="MobiDB-lite"/>
    </source>
</evidence>
<protein>
    <submittedName>
        <fullName evidence="4">Uncharacterized protein LOC117240471</fullName>
    </submittedName>
</protein>
<feature type="compositionally biased region" description="Acidic residues" evidence="2">
    <location>
        <begin position="971"/>
        <end position="981"/>
    </location>
</feature>
<feature type="compositionally biased region" description="Basic and acidic residues" evidence="2">
    <location>
        <begin position="35"/>
        <end position="47"/>
    </location>
</feature>
<organism evidence="3 4">
    <name type="scientific">Bombus vosnesenskii</name>
    <dbReference type="NCBI Taxonomy" id="207650"/>
    <lineage>
        <taxon>Eukaryota</taxon>
        <taxon>Metazoa</taxon>
        <taxon>Ecdysozoa</taxon>
        <taxon>Arthropoda</taxon>
        <taxon>Hexapoda</taxon>
        <taxon>Insecta</taxon>
        <taxon>Pterygota</taxon>
        <taxon>Neoptera</taxon>
        <taxon>Endopterygota</taxon>
        <taxon>Hymenoptera</taxon>
        <taxon>Apocrita</taxon>
        <taxon>Aculeata</taxon>
        <taxon>Apoidea</taxon>
        <taxon>Anthophila</taxon>
        <taxon>Apidae</taxon>
        <taxon>Bombus</taxon>
        <taxon>Pyrobombus</taxon>
    </lineage>
</organism>
<feature type="region of interest" description="Disordered" evidence="2">
    <location>
        <begin position="270"/>
        <end position="290"/>
    </location>
</feature>
<feature type="compositionally biased region" description="Basic and acidic residues" evidence="2">
    <location>
        <begin position="316"/>
        <end position="332"/>
    </location>
</feature>
<feature type="region of interest" description="Disordered" evidence="2">
    <location>
        <begin position="311"/>
        <end position="421"/>
    </location>
</feature>
<feature type="compositionally biased region" description="Basic and acidic residues" evidence="2">
    <location>
        <begin position="791"/>
        <end position="808"/>
    </location>
</feature>